<proteinExistence type="inferred from homology"/>
<dbReference type="GO" id="GO:0016020">
    <property type="term" value="C:membrane"/>
    <property type="evidence" value="ECO:0007669"/>
    <property type="project" value="UniProtKB-SubCell"/>
</dbReference>
<keyword evidence="5 9" id="KW-1133">Transmembrane helix</keyword>
<keyword evidence="13" id="KW-1185">Reference proteome</keyword>
<dbReference type="FunFam" id="1.20.1070.10:FF:000058">
    <property type="entry name" value="Adhesion G protein-coupled receptor F5"/>
    <property type="match status" value="1"/>
</dbReference>
<feature type="transmembrane region" description="Helical" evidence="9">
    <location>
        <begin position="252"/>
        <end position="273"/>
    </location>
</feature>
<dbReference type="Gene3D" id="2.60.220.50">
    <property type="match status" value="1"/>
</dbReference>
<reference evidence="13" key="1">
    <citation type="journal article" date="2014" name="Science">
        <title>Nonhuman genetics. Genomic basis for the convergent evolution of electric organs.</title>
        <authorList>
            <person name="Gallant J.R."/>
            <person name="Traeger L.L."/>
            <person name="Volkening J.D."/>
            <person name="Moffett H."/>
            <person name="Chen P.H."/>
            <person name="Novina C.D."/>
            <person name="Phillips G.N.Jr."/>
            <person name="Anand R."/>
            <person name="Wells G.B."/>
            <person name="Pinch M."/>
            <person name="Guth R."/>
            <person name="Unguez G.A."/>
            <person name="Albert J.S."/>
            <person name="Zakon H.H."/>
            <person name="Samanta M.P."/>
            <person name="Sussman M.R."/>
        </authorList>
    </citation>
    <scope>NUCLEOTIDE SEQUENCE [LARGE SCALE GENOMIC DNA]</scope>
</reference>
<evidence type="ECO:0000256" key="1">
    <source>
        <dbReference type="ARBA" id="ARBA00004141"/>
    </source>
</evidence>
<evidence type="ECO:0000256" key="6">
    <source>
        <dbReference type="ARBA" id="ARBA00023136"/>
    </source>
</evidence>
<dbReference type="PRINTS" id="PR00249">
    <property type="entry name" value="GPCRSECRETIN"/>
</dbReference>
<evidence type="ECO:0000259" key="10">
    <source>
        <dbReference type="PROSITE" id="PS50221"/>
    </source>
</evidence>
<evidence type="ECO:0000313" key="12">
    <source>
        <dbReference type="Ensembl" id="ENSEEEP00000026809.2"/>
    </source>
</evidence>
<dbReference type="PROSITE" id="PS50221">
    <property type="entry name" value="GAIN_B"/>
    <property type="match status" value="1"/>
</dbReference>
<evidence type="ECO:0000256" key="9">
    <source>
        <dbReference type="SAM" id="Phobius"/>
    </source>
</evidence>
<evidence type="ECO:0000256" key="4">
    <source>
        <dbReference type="ARBA" id="ARBA00022729"/>
    </source>
</evidence>
<dbReference type="PANTHER" id="PTHR45813">
    <property type="entry name" value="IG-LIKE DOMAIN-CONTAINING PROTEIN"/>
    <property type="match status" value="1"/>
</dbReference>
<dbReference type="OMA" id="FTEAIFW"/>
<evidence type="ECO:0008006" key="14">
    <source>
        <dbReference type="Google" id="ProtNLM"/>
    </source>
</evidence>
<dbReference type="Gene3D" id="1.20.1070.10">
    <property type="entry name" value="Rhodopsin 7-helix transmembrane proteins"/>
    <property type="match status" value="1"/>
</dbReference>
<feature type="domain" description="GAIN-B" evidence="10">
    <location>
        <begin position="40"/>
        <end position="206"/>
    </location>
</feature>
<evidence type="ECO:0000259" key="11">
    <source>
        <dbReference type="PROSITE" id="PS50261"/>
    </source>
</evidence>
<protein>
    <recommendedName>
        <fullName evidence="14">Adhesion G protein-coupled receptor F7</fullName>
    </recommendedName>
</protein>
<dbReference type="GeneTree" id="ENSGT00940000161228"/>
<keyword evidence="6 9" id="KW-0472">Membrane</keyword>
<evidence type="ECO:0000256" key="2">
    <source>
        <dbReference type="ARBA" id="ARBA00007343"/>
    </source>
</evidence>
<reference evidence="12" key="5">
    <citation type="submission" date="2025-09" db="UniProtKB">
        <authorList>
            <consortium name="Ensembl"/>
        </authorList>
    </citation>
    <scope>IDENTIFICATION</scope>
</reference>
<dbReference type="InterPro" id="IPR057244">
    <property type="entry name" value="GAIN_B"/>
</dbReference>
<accession>A0A4W4FS63</accession>
<evidence type="ECO:0000313" key="13">
    <source>
        <dbReference type="Proteomes" id="UP000314983"/>
    </source>
</evidence>
<dbReference type="InterPro" id="IPR008078">
    <property type="entry name" value="GPCR_2_Ig-hepta-like_rcpt"/>
</dbReference>
<dbReference type="Pfam" id="PF01825">
    <property type="entry name" value="GPS"/>
    <property type="match status" value="1"/>
</dbReference>
<dbReference type="PANTHER" id="PTHR45813:SF4">
    <property type="entry name" value="ADHESION G PROTEIN-COUPLED RECEPTOR F5"/>
    <property type="match status" value="1"/>
</dbReference>
<feature type="transmembrane region" description="Helical" evidence="9">
    <location>
        <begin position="326"/>
        <end position="350"/>
    </location>
</feature>
<dbReference type="GO" id="GO:0004930">
    <property type="term" value="F:G protein-coupled receptor activity"/>
    <property type="evidence" value="ECO:0007669"/>
    <property type="project" value="InterPro"/>
</dbReference>
<comment type="similarity">
    <text evidence="2">Belongs to the G-protein coupled receptor 2 family. Adhesion G-protein coupled receptor (ADGR) subfamily.</text>
</comment>
<reference evidence="13" key="2">
    <citation type="journal article" date="2017" name="Sci. Adv.">
        <title>A tail of two voltages: Proteomic comparison of the three electric organs of the electric eel.</title>
        <authorList>
            <person name="Traeger L.L."/>
            <person name="Sabat G."/>
            <person name="Barrett-Wilt G.A."/>
            <person name="Wells G.B."/>
            <person name="Sussman M.R."/>
        </authorList>
    </citation>
    <scope>NUCLEOTIDE SEQUENCE [LARGE SCALE GENOMIC DNA]</scope>
</reference>
<dbReference type="InterPro" id="IPR000832">
    <property type="entry name" value="GPCR_2_secretin-like"/>
</dbReference>
<reference evidence="12" key="4">
    <citation type="submission" date="2025-08" db="UniProtKB">
        <authorList>
            <consortium name="Ensembl"/>
        </authorList>
    </citation>
    <scope>IDENTIFICATION</scope>
</reference>
<evidence type="ECO:0000256" key="5">
    <source>
        <dbReference type="ARBA" id="ARBA00022989"/>
    </source>
</evidence>
<feature type="transmembrane region" description="Helical" evidence="9">
    <location>
        <begin position="210"/>
        <end position="231"/>
    </location>
</feature>
<evidence type="ECO:0000256" key="3">
    <source>
        <dbReference type="ARBA" id="ARBA00022692"/>
    </source>
</evidence>
<dbReference type="Ensembl" id="ENSEEET00000027114.2">
    <property type="protein sequence ID" value="ENSEEEP00000026809.2"/>
    <property type="gene ID" value="ENSEEEG00000012939.2"/>
</dbReference>
<dbReference type="AlphaFoldDB" id="A0A4W4FS63"/>
<comment type="subcellular location">
    <subcellularLocation>
        <location evidence="1">Membrane</location>
        <topology evidence="1">Multi-pass membrane protein</topology>
    </subcellularLocation>
</comment>
<evidence type="ECO:0000256" key="7">
    <source>
        <dbReference type="ARBA" id="ARBA00023157"/>
    </source>
</evidence>
<dbReference type="Proteomes" id="UP000314983">
    <property type="component" value="Chromosome 3"/>
</dbReference>
<feature type="domain" description="G-protein coupled receptors family 2 profile 2" evidence="11">
    <location>
        <begin position="210"/>
        <end position="399"/>
    </location>
</feature>
<feature type="transmembrane region" description="Helical" evidence="9">
    <location>
        <begin position="370"/>
        <end position="394"/>
    </location>
</feature>
<reference evidence="12" key="3">
    <citation type="submission" date="2020-05" db="EMBL/GenBank/DDBJ databases">
        <title>Electrophorus electricus (electric eel) genome, fEleEle1, primary haplotype.</title>
        <authorList>
            <person name="Myers G."/>
            <person name="Meyer A."/>
            <person name="Fedrigo O."/>
            <person name="Formenti G."/>
            <person name="Rhie A."/>
            <person name="Tracey A."/>
            <person name="Sims Y."/>
            <person name="Jarvis E.D."/>
        </authorList>
    </citation>
    <scope>NUCLEOTIDE SEQUENCE [LARGE SCALE GENOMIC DNA]</scope>
</reference>
<keyword evidence="8" id="KW-0325">Glycoprotein</keyword>
<dbReference type="InterPro" id="IPR046338">
    <property type="entry name" value="GAIN_dom_sf"/>
</dbReference>
<dbReference type="InterPro" id="IPR051587">
    <property type="entry name" value="Adhesion_GPCR"/>
</dbReference>
<dbReference type="SMART" id="SM00303">
    <property type="entry name" value="GPS"/>
    <property type="match status" value="1"/>
</dbReference>
<dbReference type="GO" id="GO:0007189">
    <property type="term" value="P:adenylate cyclase-activating G protein-coupled receptor signaling pathway"/>
    <property type="evidence" value="ECO:0007669"/>
    <property type="project" value="TreeGrafter"/>
</dbReference>
<sequence>MVFCVFKRPGSVSVDYSITVTSANPDLAPANNQLVSSLIKQADLGQQLPNETFVIVTNSSYLNRTQISAPYFEPVDINSTMLIDIPQIPVPTVFIYKVFSTLNTILPVRIATNNDSSQRGTSINGDVIAVEAQTTVNNISFSFSLINNSLIYPQCVFWNFNLLDGIGGWDSTGCQLKSLANHTDLVTCECNHTTSFSILMSPYFLDTPTLAYITYIGVSISMASLVLGLIIETIIWKSMTRNDTSYMRHVSIVNIAVSLLIADICFMIGASIVERGQVTPVGPCSAVTFFIHFFYLVLFFWMFLSALLLLYRTIMVFSGMSRSRMLAIAFSVGYGAPLLIAVITVASTAGNRGYVQESNSCWLNWDQTKALLAFAIPALTTVGINLLVIIVVLYKMLRRGVGTSTHWGFSIGTMVSSDMGIYVVFATLNSQQGFFILVFGTLMDSKVCTVSLVKTLEFDIQAPLMVLLSILNTQTYFNACKQCLRFY</sequence>
<keyword evidence="4" id="KW-0732">Signal</keyword>
<dbReference type="InterPro" id="IPR000203">
    <property type="entry name" value="GPS"/>
</dbReference>
<dbReference type="PROSITE" id="PS50261">
    <property type="entry name" value="G_PROTEIN_RECEP_F2_4"/>
    <property type="match status" value="1"/>
</dbReference>
<keyword evidence="3 9" id="KW-0812">Transmembrane</keyword>
<organism evidence="12 13">
    <name type="scientific">Electrophorus electricus</name>
    <name type="common">Electric eel</name>
    <name type="synonym">Gymnotus electricus</name>
    <dbReference type="NCBI Taxonomy" id="8005"/>
    <lineage>
        <taxon>Eukaryota</taxon>
        <taxon>Metazoa</taxon>
        <taxon>Chordata</taxon>
        <taxon>Craniata</taxon>
        <taxon>Vertebrata</taxon>
        <taxon>Euteleostomi</taxon>
        <taxon>Actinopterygii</taxon>
        <taxon>Neopterygii</taxon>
        <taxon>Teleostei</taxon>
        <taxon>Ostariophysi</taxon>
        <taxon>Gymnotiformes</taxon>
        <taxon>Gymnotoidei</taxon>
        <taxon>Gymnotidae</taxon>
        <taxon>Electrophorus</taxon>
    </lineage>
</organism>
<keyword evidence="7" id="KW-1015">Disulfide bond</keyword>
<dbReference type="InterPro" id="IPR017981">
    <property type="entry name" value="GPCR_2-like_7TM"/>
</dbReference>
<evidence type="ECO:0000256" key="8">
    <source>
        <dbReference type="ARBA" id="ARBA00023180"/>
    </source>
</evidence>
<name>A0A4W4FS63_ELEEL</name>
<dbReference type="PRINTS" id="PR01695">
    <property type="entry name" value="IGHEPTARCPTR"/>
</dbReference>
<feature type="transmembrane region" description="Helical" evidence="9">
    <location>
        <begin position="293"/>
        <end position="314"/>
    </location>
</feature>
<dbReference type="Pfam" id="PF00002">
    <property type="entry name" value="7tm_2"/>
    <property type="match status" value="1"/>
</dbReference>
<dbReference type="GO" id="GO:0007166">
    <property type="term" value="P:cell surface receptor signaling pathway"/>
    <property type="evidence" value="ECO:0007669"/>
    <property type="project" value="InterPro"/>
</dbReference>